<evidence type="ECO:0000313" key="1">
    <source>
        <dbReference type="EMBL" id="OOP55352.1"/>
    </source>
</evidence>
<reference evidence="1 2" key="1">
    <citation type="journal article" date="2017" name="Water Res.">
        <title>Discovery and metagenomic analysis of an anammox bacterial enrichment related to Candidatus "Brocadia caroliniensis" in a full-scale glycerol-fed nitritation-denitritation separate centrate treatment process.</title>
        <authorList>
            <person name="Park H."/>
            <person name="Brotto A.C."/>
            <person name="van Loosdrecht M.C."/>
            <person name="Chandran K."/>
        </authorList>
    </citation>
    <scope>NUCLEOTIDE SEQUENCE [LARGE SCALE GENOMIC DNA]</scope>
    <source>
        <strain evidence="1">26THWARD</strain>
    </source>
</reference>
<dbReference type="Proteomes" id="UP000189681">
    <property type="component" value="Unassembled WGS sequence"/>
</dbReference>
<name>A0A1V4AQH7_9BACT</name>
<dbReference type="AlphaFoldDB" id="A0A1V4AQH7"/>
<dbReference type="InterPro" id="IPR049537">
    <property type="entry name" value="RelB-like"/>
</dbReference>
<proteinExistence type="predicted"/>
<dbReference type="STRING" id="1004156.AYP45_14955"/>
<organism evidence="1 2">
    <name type="scientific">Candidatus Brocadia carolinensis</name>
    <dbReference type="NCBI Taxonomy" id="1004156"/>
    <lineage>
        <taxon>Bacteria</taxon>
        <taxon>Pseudomonadati</taxon>
        <taxon>Planctomycetota</taxon>
        <taxon>Candidatus Brocadiia</taxon>
        <taxon>Candidatus Brocadiales</taxon>
        <taxon>Candidatus Brocadiaceae</taxon>
        <taxon>Candidatus Brocadia</taxon>
    </lineage>
</organism>
<evidence type="ECO:0000313" key="2">
    <source>
        <dbReference type="Proteomes" id="UP000189681"/>
    </source>
</evidence>
<accession>A0A1V4AQH7</accession>
<gene>
    <name evidence="1" type="ORF">AYP45_14955</name>
</gene>
<protein>
    <submittedName>
        <fullName evidence="1">Uncharacterized protein</fullName>
    </submittedName>
</protein>
<sequence>MPTTLKQKNDTIKINQFITDKKGHKVAVIIEIEELERLKEIIEDLSDIKAVKGKKNEFKEAFKIPGIKTKAFRVVKPIQGKGIPASELLIKDRR</sequence>
<dbReference type="Pfam" id="PF18506">
    <property type="entry name" value="RelB-like"/>
    <property type="match status" value="1"/>
</dbReference>
<comment type="caution">
    <text evidence="1">The sequence shown here is derived from an EMBL/GenBank/DDBJ whole genome shotgun (WGS) entry which is preliminary data.</text>
</comment>
<dbReference type="EMBL" id="AYTS01000148">
    <property type="protein sequence ID" value="OOP55352.1"/>
    <property type="molecule type" value="Genomic_DNA"/>
</dbReference>